<dbReference type="InterPro" id="IPR050360">
    <property type="entry name" value="MFS_Sugar_Transporters"/>
</dbReference>
<evidence type="ECO:0000256" key="6">
    <source>
        <dbReference type="ARBA" id="ARBA00023136"/>
    </source>
</evidence>
<evidence type="ECO:0000256" key="8">
    <source>
        <dbReference type="SAM" id="Phobius"/>
    </source>
</evidence>
<evidence type="ECO:0000256" key="4">
    <source>
        <dbReference type="ARBA" id="ARBA00022692"/>
    </source>
</evidence>
<keyword evidence="4 8" id="KW-0812">Transmembrane</keyword>
<dbReference type="AlphaFoldDB" id="W2RKD9"/>
<accession>W2RKD9</accession>
<evidence type="ECO:0000313" key="10">
    <source>
        <dbReference type="EMBL" id="ETN36942.1"/>
    </source>
</evidence>
<dbReference type="PROSITE" id="PS00217">
    <property type="entry name" value="SUGAR_TRANSPORT_2"/>
    <property type="match status" value="1"/>
</dbReference>
<keyword evidence="6 8" id="KW-0472">Membrane</keyword>
<dbReference type="PROSITE" id="PS50850">
    <property type="entry name" value="MFS"/>
    <property type="match status" value="1"/>
</dbReference>
<feature type="transmembrane region" description="Helical" evidence="8">
    <location>
        <begin position="391"/>
        <end position="415"/>
    </location>
</feature>
<evidence type="ECO:0000256" key="2">
    <source>
        <dbReference type="ARBA" id="ARBA00010992"/>
    </source>
</evidence>
<evidence type="ECO:0000259" key="9">
    <source>
        <dbReference type="PROSITE" id="PS50850"/>
    </source>
</evidence>
<evidence type="ECO:0000313" key="11">
    <source>
        <dbReference type="Proteomes" id="UP000030752"/>
    </source>
</evidence>
<keyword evidence="5 8" id="KW-1133">Transmembrane helix</keyword>
<dbReference type="FunFam" id="1.20.1250.20:FF:000026">
    <property type="entry name" value="MFS quinate transporter QutD"/>
    <property type="match status" value="1"/>
</dbReference>
<evidence type="ECO:0000256" key="3">
    <source>
        <dbReference type="ARBA" id="ARBA00022448"/>
    </source>
</evidence>
<dbReference type="eggNOG" id="KOG0254">
    <property type="taxonomic scope" value="Eukaryota"/>
</dbReference>
<dbReference type="PRINTS" id="PR00171">
    <property type="entry name" value="SUGRTRNSPORT"/>
</dbReference>
<dbReference type="InterPro" id="IPR036259">
    <property type="entry name" value="MFS_trans_sf"/>
</dbReference>
<proteinExistence type="inferred from homology"/>
<feature type="transmembrane region" description="Helical" evidence="8">
    <location>
        <begin position="100"/>
        <end position="117"/>
    </location>
</feature>
<reference evidence="10 11" key="1">
    <citation type="submission" date="2013-03" db="EMBL/GenBank/DDBJ databases">
        <title>The Genome Sequence of Phialophora europaea CBS 101466.</title>
        <authorList>
            <consortium name="The Broad Institute Genomics Platform"/>
            <person name="Cuomo C."/>
            <person name="de Hoog S."/>
            <person name="Gorbushina A."/>
            <person name="Walker B."/>
            <person name="Young S.K."/>
            <person name="Zeng Q."/>
            <person name="Gargeya S."/>
            <person name="Fitzgerald M."/>
            <person name="Haas B."/>
            <person name="Abouelleil A."/>
            <person name="Allen A.W."/>
            <person name="Alvarado L."/>
            <person name="Arachchi H.M."/>
            <person name="Berlin A.M."/>
            <person name="Chapman S.B."/>
            <person name="Gainer-Dewar J."/>
            <person name="Goldberg J."/>
            <person name="Griggs A."/>
            <person name="Gujja S."/>
            <person name="Hansen M."/>
            <person name="Howarth C."/>
            <person name="Imamovic A."/>
            <person name="Ireland A."/>
            <person name="Larimer J."/>
            <person name="McCowan C."/>
            <person name="Murphy C."/>
            <person name="Pearson M."/>
            <person name="Poon T.W."/>
            <person name="Priest M."/>
            <person name="Roberts A."/>
            <person name="Saif S."/>
            <person name="Shea T."/>
            <person name="Sisk P."/>
            <person name="Sykes S."/>
            <person name="Wortman J."/>
            <person name="Nusbaum C."/>
            <person name="Birren B."/>
        </authorList>
    </citation>
    <scope>NUCLEOTIDE SEQUENCE [LARGE SCALE GENOMIC DNA]</scope>
    <source>
        <strain evidence="10 11">CBS 101466</strain>
    </source>
</reference>
<feature type="transmembrane region" description="Helical" evidence="8">
    <location>
        <begin position="427"/>
        <end position="444"/>
    </location>
</feature>
<dbReference type="Gene3D" id="1.20.1250.20">
    <property type="entry name" value="MFS general substrate transporter like domains"/>
    <property type="match status" value="1"/>
</dbReference>
<protein>
    <recommendedName>
        <fullName evidence="9">Major facilitator superfamily (MFS) profile domain-containing protein</fullName>
    </recommendedName>
</protein>
<dbReference type="PROSITE" id="PS00216">
    <property type="entry name" value="SUGAR_TRANSPORT_1"/>
    <property type="match status" value="2"/>
</dbReference>
<dbReference type="InterPro" id="IPR020846">
    <property type="entry name" value="MFS_dom"/>
</dbReference>
<evidence type="ECO:0000256" key="5">
    <source>
        <dbReference type="ARBA" id="ARBA00022989"/>
    </source>
</evidence>
<dbReference type="InterPro" id="IPR005828">
    <property type="entry name" value="MFS_sugar_transport-like"/>
</dbReference>
<sequence>MGFNLHASNTDDPPQVRNWKVHIFALIASMSAVAMGYDTAVIGGTMALDSFKRDFGLEGREQHDVDTLQGNIVSTFQAGTFFGALLSFPLAERIGRKRSIMIASLVFLVGGIMMTAANGRLPLIISGRAVAGLGIGAVSLIVPVYIAETSPPSIRGRLVGVFEICSQGGGMCGFWINYAVNRTISDYTKTQWIIPLALQLLPGAILFCGIALCPETPRFLAKKDDWEGARKVLCQLRTLPADHAYIRKELAEIREHAEIMNAGHLTPKQMLKRLFQKGTRNRVGIGLLLMCCQNMTGVNIITYYSPRIFQTLGVTGTSTKLFATGFYGIAKTLGMIVFSLYLVEKIGRRNGLIYGAFIGSIPMWYIGGYVFKADPTGAVAAGSTTRSGWGYLAMVCVYLYGFIYCATWQGITWVYCSEIFPLDIRMLCVAITTADQWLWSFIISRTTPYMITSLGYGTYMFFGALMILMGIWAFFFVPETKGRTLEQMEQLFGADVSAPSLIKEVGSDFGEKQVGTVHIEEQQPRSAKWKISRVLSA</sequence>
<dbReference type="InterPro" id="IPR005829">
    <property type="entry name" value="Sugar_transporter_CS"/>
</dbReference>
<keyword evidence="3 7" id="KW-0813">Transport</keyword>
<gene>
    <name evidence="10" type="ORF">HMPREF1541_07929</name>
</gene>
<dbReference type="Pfam" id="PF00083">
    <property type="entry name" value="Sugar_tr"/>
    <property type="match status" value="1"/>
</dbReference>
<feature type="domain" description="Major facilitator superfamily (MFS) profile" evidence="9">
    <location>
        <begin position="24"/>
        <end position="481"/>
    </location>
</feature>
<dbReference type="GO" id="GO:0016020">
    <property type="term" value="C:membrane"/>
    <property type="evidence" value="ECO:0007669"/>
    <property type="project" value="UniProtKB-SubCell"/>
</dbReference>
<dbReference type="HOGENOM" id="CLU_001265_30_12_1"/>
<comment type="similarity">
    <text evidence="2 7">Belongs to the major facilitator superfamily. Sugar transporter (TC 2.A.1.1) family.</text>
</comment>
<dbReference type="InterPro" id="IPR003663">
    <property type="entry name" value="Sugar/inositol_transpt"/>
</dbReference>
<keyword evidence="11" id="KW-1185">Reference proteome</keyword>
<feature type="transmembrane region" description="Helical" evidence="8">
    <location>
        <begin position="283"/>
        <end position="304"/>
    </location>
</feature>
<dbReference type="RefSeq" id="XP_008720474.1">
    <property type="nucleotide sequence ID" value="XM_008722252.1"/>
</dbReference>
<dbReference type="OrthoDB" id="508119at2759"/>
<evidence type="ECO:0000256" key="1">
    <source>
        <dbReference type="ARBA" id="ARBA00004141"/>
    </source>
</evidence>
<feature type="transmembrane region" description="Helical" evidence="8">
    <location>
        <begin position="68"/>
        <end position="88"/>
    </location>
</feature>
<name>W2RKD9_CYPE1</name>
<dbReference type="InParanoid" id="W2RKD9"/>
<comment type="subcellular location">
    <subcellularLocation>
        <location evidence="1">Membrane</location>
        <topology evidence="1">Multi-pass membrane protein</topology>
    </subcellularLocation>
</comment>
<dbReference type="SUPFAM" id="SSF103473">
    <property type="entry name" value="MFS general substrate transporter"/>
    <property type="match status" value="1"/>
</dbReference>
<feature type="transmembrane region" description="Helical" evidence="8">
    <location>
        <begin position="352"/>
        <end position="371"/>
    </location>
</feature>
<feature type="transmembrane region" description="Helical" evidence="8">
    <location>
        <begin position="123"/>
        <end position="146"/>
    </location>
</feature>
<feature type="transmembrane region" description="Helical" evidence="8">
    <location>
        <begin position="456"/>
        <end position="477"/>
    </location>
</feature>
<feature type="transmembrane region" description="Helical" evidence="8">
    <location>
        <begin position="158"/>
        <end position="180"/>
    </location>
</feature>
<feature type="transmembrane region" description="Helical" evidence="8">
    <location>
        <begin position="21"/>
        <end position="48"/>
    </location>
</feature>
<dbReference type="Proteomes" id="UP000030752">
    <property type="component" value="Unassembled WGS sequence"/>
</dbReference>
<dbReference type="EMBL" id="KB822724">
    <property type="protein sequence ID" value="ETN36942.1"/>
    <property type="molecule type" value="Genomic_DNA"/>
</dbReference>
<dbReference type="PANTHER" id="PTHR48022:SF42">
    <property type="entry name" value="MAJOR FACILITATOR SUPERFAMILY (MFS) PROFILE DOMAIN-CONTAINING PROTEIN"/>
    <property type="match status" value="1"/>
</dbReference>
<evidence type="ECO:0000256" key="7">
    <source>
        <dbReference type="RuleBase" id="RU003346"/>
    </source>
</evidence>
<feature type="transmembrane region" description="Helical" evidence="8">
    <location>
        <begin position="324"/>
        <end position="343"/>
    </location>
</feature>
<feature type="transmembrane region" description="Helical" evidence="8">
    <location>
        <begin position="192"/>
        <end position="213"/>
    </location>
</feature>
<organism evidence="10 11">
    <name type="scientific">Cyphellophora europaea (strain CBS 101466)</name>
    <name type="common">Phialophora europaea</name>
    <dbReference type="NCBI Taxonomy" id="1220924"/>
    <lineage>
        <taxon>Eukaryota</taxon>
        <taxon>Fungi</taxon>
        <taxon>Dikarya</taxon>
        <taxon>Ascomycota</taxon>
        <taxon>Pezizomycotina</taxon>
        <taxon>Eurotiomycetes</taxon>
        <taxon>Chaetothyriomycetidae</taxon>
        <taxon>Chaetothyriales</taxon>
        <taxon>Cyphellophoraceae</taxon>
        <taxon>Cyphellophora</taxon>
    </lineage>
</organism>
<dbReference type="VEuPathDB" id="FungiDB:HMPREF1541_07929"/>
<dbReference type="GeneID" id="19975268"/>
<dbReference type="GO" id="GO:0005351">
    <property type="term" value="F:carbohydrate:proton symporter activity"/>
    <property type="evidence" value="ECO:0007669"/>
    <property type="project" value="TreeGrafter"/>
</dbReference>
<dbReference type="NCBIfam" id="TIGR00879">
    <property type="entry name" value="SP"/>
    <property type="match status" value="1"/>
</dbReference>
<dbReference type="PANTHER" id="PTHR48022">
    <property type="entry name" value="PLASTIDIC GLUCOSE TRANSPORTER 4"/>
    <property type="match status" value="1"/>
</dbReference>